<protein>
    <submittedName>
        <fullName evidence="2">Uncharacterized protein</fullName>
    </submittedName>
</protein>
<keyword evidence="1" id="KW-1133">Transmembrane helix</keyword>
<feature type="transmembrane region" description="Helical" evidence="1">
    <location>
        <begin position="41"/>
        <end position="63"/>
    </location>
</feature>
<feature type="transmembrane region" description="Helical" evidence="1">
    <location>
        <begin position="78"/>
        <end position="96"/>
    </location>
</feature>
<feature type="transmembrane region" description="Helical" evidence="1">
    <location>
        <begin position="108"/>
        <end position="129"/>
    </location>
</feature>
<dbReference type="Proteomes" id="UP000012112">
    <property type="component" value="Unassembled WGS sequence"/>
</dbReference>
<dbReference type="AlphaFoldDB" id="M6VT47"/>
<dbReference type="EMBL" id="AKWD02000053">
    <property type="protein sequence ID" value="EMO52758.1"/>
    <property type="molecule type" value="Genomic_DNA"/>
</dbReference>
<accession>M6VT47</accession>
<keyword evidence="1" id="KW-0812">Transmembrane</keyword>
<reference evidence="2 3" key="1">
    <citation type="submission" date="2013-01" db="EMBL/GenBank/DDBJ databases">
        <authorList>
            <person name="Harkins D.M."/>
            <person name="Durkin A.S."/>
            <person name="Brinkac L.M."/>
            <person name="Haft D.H."/>
            <person name="Selengut J.D."/>
            <person name="Sanka R."/>
            <person name="DePew J."/>
            <person name="Purushe J."/>
            <person name="Matthias M.A."/>
            <person name="Vinetz J.M."/>
            <person name="Sutton G.G."/>
            <person name="Nierman W.C."/>
            <person name="Fouts D.E."/>
        </authorList>
    </citation>
    <scope>NUCLEOTIDE SEQUENCE [LARGE SCALE GENOMIC DNA]</scope>
    <source>
        <strain evidence="2 3">HAI1536</strain>
    </source>
</reference>
<sequence length="143" mass="17352">MEFSIFLLIYLFFSSFLIIISLLMLYSYLKKWIFKKQFSIFNHWLAALLLIIIPLLSYLYLMYLDDRFDYRRTSNSDLFSFRIIGFLLSALFITYLELTTNLKKIKFFLIFTVFFICTYISTLSIYLFFSKIYWFFSKPTIGS</sequence>
<evidence type="ECO:0000313" key="3">
    <source>
        <dbReference type="Proteomes" id="UP000012112"/>
    </source>
</evidence>
<keyword evidence="1" id="KW-0472">Membrane</keyword>
<feature type="transmembrane region" description="Helical" evidence="1">
    <location>
        <begin position="6"/>
        <end position="29"/>
    </location>
</feature>
<dbReference type="STRING" id="28182.GCA_001568325_00429"/>
<evidence type="ECO:0000256" key="1">
    <source>
        <dbReference type="SAM" id="Phobius"/>
    </source>
</evidence>
<proteinExistence type="predicted"/>
<name>M6VT47_9LEPT</name>
<evidence type="ECO:0000313" key="2">
    <source>
        <dbReference type="EMBL" id="EMO52758.1"/>
    </source>
</evidence>
<gene>
    <name evidence="2" type="ORF">LEP1GSC172_3151</name>
</gene>
<organism evidence="2 3">
    <name type="scientific">Leptospira noguchii</name>
    <dbReference type="NCBI Taxonomy" id="28182"/>
    <lineage>
        <taxon>Bacteria</taxon>
        <taxon>Pseudomonadati</taxon>
        <taxon>Spirochaetota</taxon>
        <taxon>Spirochaetia</taxon>
        <taxon>Leptospirales</taxon>
        <taxon>Leptospiraceae</taxon>
        <taxon>Leptospira</taxon>
    </lineage>
</organism>
<comment type="caution">
    <text evidence="2">The sequence shown here is derived from an EMBL/GenBank/DDBJ whole genome shotgun (WGS) entry which is preliminary data.</text>
</comment>